<dbReference type="OrthoDB" id="9786766at2"/>
<keyword evidence="1" id="KW-0732">Signal</keyword>
<name>A0A516SKQ8_9NEIS</name>
<accession>A0A516SKQ8</accession>
<dbReference type="Proteomes" id="UP000317550">
    <property type="component" value="Chromosome"/>
</dbReference>
<reference evidence="3" key="1">
    <citation type="submission" date="2019-07" db="EMBL/GenBank/DDBJ databases">
        <title>Chitinimonas sp. nov., isolated from Ny-Alesund, arctica soil.</title>
        <authorList>
            <person name="Xu Q."/>
            <person name="Peng F."/>
        </authorList>
    </citation>
    <scope>NUCLEOTIDE SEQUENCE [LARGE SCALE GENOMIC DNA]</scope>
    <source>
        <strain evidence="3">R3-44</strain>
    </source>
</reference>
<gene>
    <name evidence="2" type="ORF">FNU76_21660</name>
</gene>
<dbReference type="EMBL" id="CP041730">
    <property type="protein sequence ID" value="QDQ28747.1"/>
    <property type="molecule type" value="Genomic_DNA"/>
</dbReference>
<dbReference type="Gene3D" id="2.60.40.1190">
    <property type="match status" value="1"/>
</dbReference>
<evidence type="ECO:0000313" key="3">
    <source>
        <dbReference type="Proteomes" id="UP000317550"/>
    </source>
</evidence>
<dbReference type="AlphaFoldDB" id="A0A516SKQ8"/>
<protein>
    <recommendedName>
        <fullName evidence="4">Capsule assembly Wzi family protein</fullName>
    </recommendedName>
</protein>
<dbReference type="KEGG" id="cari:FNU76_21660"/>
<evidence type="ECO:0008006" key="4">
    <source>
        <dbReference type="Google" id="ProtNLM"/>
    </source>
</evidence>
<dbReference type="RefSeq" id="WP_144280130.1">
    <property type="nucleotide sequence ID" value="NZ_CP041730.1"/>
</dbReference>
<evidence type="ECO:0000313" key="2">
    <source>
        <dbReference type="EMBL" id="QDQ28747.1"/>
    </source>
</evidence>
<evidence type="ECO:0000256" key="1">
    <source>
        <dbReference type="SAM" id="SignalP"/>
    </source>
</evidence>
<organism evidence="2 3">
    <name type="scientific">Chitinimonas arctica</name>
    <dbReference type="NCBI Taxonomy" id="2594795"/>
    <lineage>
        <taxon>Bacteria</taxon>
        <taxon>Pseudomonadati</taxon>
        <taxon>Pseudomonadota</taxon>
        <taxon>Betaproteobacteria</taxon>
        <taxon>Neisseriales</taxon>
        <taxon>Chitinibacteraceae</taxon>
        <taxon>Chitinimonas</taxon>
    </lineage>
</organism>
<dbReference type="SUPFAM" id="SSF49344">
    <property type="entry name" value="CBD9-like"/>
    <property type="match status" value="1"/>
</dbReference>
<sequence>MKPSFSTHSRRLRRPRLRQSCAMVLLALLPAASQASAIKAYTLGKDEQPIAVDGRLDESAWQQAPRHDRFAQYSPTAGAPYAEHLRTEARVILDGQAVVIGIRAWDKQAPRVVLSRRDAVQRDQDLIGVWLDPNGRRESAMFVKASLAGVVTDGMYLGADDEEDTGPDYPVQLGVQRLDDGYSMEIRLPLAGLRYPFDSSTPWQMTMVRAIPGAGDLMLVSGEADDNALNFLNASLPLEGTAETLNRHRRQSEGQAVVEWTGRSVKQPGSESREGNLGLEGWWRPRADWVFNATLNPDFAQVEIDAPQASGNRSLALALPEKRRYFLESADVLGLALPAFYSRTVGDLRWGLRGTWRGEAADASLLLLKDRAGTGVLRGRPWGTEAWVLDSHSQVQLLRARSQQPQTDGGLTHGLMAGQRKLDSARYNRVAGIDGLWHQSQDGRHLQAQWNVMTSQNTIALEDEGSSGRTAALARSAERGWRAWFKGLHNDDDWRNSAEFAFVSPEFVNLLGFSDQAGLWQAGFELNRQLGAKQLPLGEQGFPLHETELHLGLKEVRSLRDAARNEPGNEVIRREVRLGGEISAPGRSSLWLDAGADQQRAHSGGRLHATPGLHGGLETSPWPWLALLSVEGNVGRQLDSELDRVGSGGWWSASARMRWPLAGGRSIELDPAFSGVRIKGNDEAPGYSETGLRLLGLLHFNANSSLRVILQHEHSEREAHADQPASVERSSHRSLLWRHRLNPAWQVSTGLQWDRNDGRTRREWFVKLQSTFESW</sequence>
<keyword evidence="3" id="KW-1185">Reference proteome</keyword>
<feature type="chain" id="PRO_5028444948" description="Capsule assembly Wzi family protein" evidence="1">
    <location>
        <begin position="38"/>
        <end position="775"/>
    </location>
</feature>
<proteinExistence type="predicted"/>
<feature type="signal peptide" evidence="1">
    <location>
        <begin position="1"/>
        <end position="37"/>
    </location>
</feature>